<dbReference type="AlphaFoldDB" id="A0A2T7CT71"/>
<dbReference type="Proteomes" id="UP000244336">
    <property type="component" value="Chromosome 7"/>
</dbReference>
<dbReference type="EMBL" id="CM009755">
    <property type="protein sequence ID" value="PUZ46501.1"/>
    <property type="molecule type" value="Genomic_DNA"/>
</dbReference>
<evidence type="ECO:0000313" key="1">
    <source>
        <dbReference type="EMBL" id="PUZ46501.1"/>
    </source>
</evidence>
<dbReference type="Gramene" id="PUZ46501">
    <property type="protein sequence ID" value="PUZ46501"/>
    <property type="gene ID" value="GQ55_7G084500"/>
</dbReference>
<proteinExistence type="predicted"/>
<keyword evidence="2" id="KW-1185">Reference proteome</keyword>
<gene>
    <name evidence="1" type="ORF">GQ55_7G084500</name>
</gene>
<evidence type="ECO:0000313" key="2">
    <source>
        <dbReference type="Proteomes" id="UP000244336"/>
    </source>
</evidence>
<organism evidence="1 2">
    <name type="scientific">Panicum hallii var. hallii</name>
    <dbReference type="NCBI Taxonomy" id="1504633"/>
    <lineage>
        <taxon>Eukaryota</taxon>
        <taxon>Viridiplantae</taxon>
        <taxon>Streptophyta</taxon>
        <taxon>Embryophyta</taxon>
        <taxon>Tracheophyta</taxon>
        <taxon>Spermatophyta</taxon>
        <taxon>Magnoliopsida</taxon>
        <taxon>Liliopsida</taxon>
        <taxon>Poales</taxon>
        <taxon>Poaceae</taxon>
        <taxon>PACMAD clade</taxon>
        <taxon>Panicoideae</taxon>
        <taxon>Panicodae</taxon>
        <taxon>Paniceae</taxon>
        <taxon>Panicinae</taxon>
        <taxon>Panicum</taxon>
        <taxon>Panicum sect. Panicum</taxon>
    </lineage>
</organism>
<reference evidence="1 2" key="1">
    <citation type="submission" date="2018-04" db="EMBL/GenBank/DDBJ databases">
        <title>WGS assembly of Panicum hallii var. hallii HAL2.</title>
        <authorList>
            <person name="Lovell J."/>
            <person name="Jenkins J."/>
            <person name="Lowry D."/>
            <person name="Mamidi S."/>
            <person name="Sreedasyam A."/>
            <person name="Weng X."/>
            <person name="Barry K."/>
            <person name="Bonette J."/>
            <person name="Campitelli B."/>
            <person name="Daum C."/>
            <person name="Gordon S."/>
            <person name="Gould B."/>
            <person name="Lipzen A."/>
            <person name="MacQueen A."/>
            <person name="Palacio-Mejia J."/>
            <person name="Plott C."/>
            <person name="Shakirov E."/>
            <person name="Shu S."/>
            <person name="Yoshinaga Y."/>
            <person name="Zane M."/>
            <person name="Rokhsar D."/>
            <person name="Grimwood J."/>
            <person name="Schmutz J."/>
            <person name="Juenger T."/>
        </authorList>
    </citation>
    <scope>NUCLEOTIDE SEQUENCE [LARGE SCALE GENOMIC DNA]</scope>
    <source>
        <strain evidence="2">cv. HAL2</strain>
    </source>
</reference>
<accession>A0A2T7CT71</accession>
<sequence>MESGQLIGNALQSQLILRGTNVQPDCMGRTSFAEHMGSPFGLKCFFGSLSEGIIGLRTGGYGMAYKLRR</sequence>
<name>A0A2T7CT71_9POAL</name>
<protein>
    <submittedName>
        <fullName evidence="1">Uncharacterized protein</fullName>
    </submittedName>
</protein>